<dbReference type="SUPFAM" id="SSF161098">
    <property type="entry name" value="MetI-like"/>
    <property type="match status" value="1"/>
</dbReference>
<gene>
    <name evidence="10" type="ORF">SMD31_02315</name>
</gene>
<accession>A0ABU5DTT8</accession>
<comment type="subcellular location">
    <subcellularLocation>
        <location evidence="1">Cell inner membrane</location>
        <topology evidence="1">Multi-pass membrane protein</topology>
    </subcellularLocation>
    <subcellularLocation>
        <location evidence="8">Cell membrane</location>
        <topology evidence="8">Multi-pass membrane protein</topology>
    </subcellularLocation>
</comment>
<reference evidence="10 11" key="1">
    <citation type="journal article" date="2013" name="Antonie Van Leeuwenhoek">
        <title>Dongia rigui sp. nov., isolated from freshwater of a large wetland in Korea.</title>
        <authorList>
            <person name="Baik K.S."/>
            <person name="Hwang Y.M."/>
            <person name="Choi J.S."/>
            <person name="Kwon J."/>
            <person name="Seong C.N."/>
        </authorList>
    </citation>
    <scope>NUCLEOTIDE SEQUENCE [LARGE SCALE GENOMIC DNA]</scope>
    <source>
        <strain evidence="10 11">04SU4-P</strain>
    </source>
</reference>
<keyword evidence="3" id="KW-1003">Cell membrane</keyword>
<dbReference type="Proteomes" id="UP001271769">
    <property type="component" value="Unassembled WGS sequence"/>
</dbReference>
<dbReference type="RefSeq" id="WP_320499057.1">
    <property type="nucleotide sequence ID" value="NZ_JAXCLX010000001.1"/>
</dbReference>
<evidence type="ECO:0000313" key="11">
    <source>
        <dbReference type="Proteomes" id="UP001271769"/>
    </source>
</evidence>
<evidence type="ECO:0000256" key="5">
    <source>
        <dbReference type="ARBA" id="ARBA00022692"/>
    </source>
</evidence>
<organism evidence="10 11">
    <name type="scientific">Dongia rigui</name>
    <dbReference type="NCBI Taxonomy" id="940149"/>
    <lineage>
        <taxon>Bacteria</taxon>
        <taxon>Pseudomonadati</taxon>
        <taxon>Pseudomonadota</taxon>
        <taxon>Alphaproteobacteria</taxon>
        <taxon>Rhodospirillales</taxon>
        <taxon>Dongiaceae</taxon>
        <taxon>Dongia</taxon>
    </lineage>
</organism>
<dbReference type="PANTHER" id="PTHR43357:SF4">
    <property type="entry name" value="INNER MEMBRANE ABC TRANSPORTER PERMEASE PROTEIN YDCV"/>
    <property type="match status" value="1"/>
</dbReference>
<dbReference type="CDD" id="cd06261">
    <property type="entry name" value="TM_PBP2"/>
    <property type="match status" value="1"/>
</dbReference>
<dbReference type="Gene3D" id="1.10.3720.10">
    <property type="entry name" value="MetI-like"/>
    <property type="match status" value="1"/>
</dbReference>
<dbReference type="PANTHER" id="PTHR43357">
    <property type="entry name" value="INNER MEMBRANE ABC TRANSPORTER PERMEASE PROTEIN YDCV"/>
    <property type="match status" value="1"/>
</dbReference>
<evidence type="ECO:0000256" key="1">
    <source>
        <dbReference type="ARBA" id="ARBA00004429"/>
    </source>
</evidence>
<keyword evidence="7 8" id="KW-0472">Membrane</keyword>
<evidence type="ECO:0000256" key="7">
    <source>
        <dbReference type="ARBA" id="ARBA00023136"/>
    </source>
</evidence>
<evidence type="ECO:0000259" key="9">
    <source>
        <dbReference type="PROSITE" id="PS50928"/>
    </source>
</evidence>
<protein>
    <submittedName>
        <fullName evidence="10">ABC transporter permease</fullName>
    </submittedName>
</protein>
<feature type="transmembrane region" description="Helical" evidence="8">
    <location>
        <begin position="144"/>
        <end position="167"/>
    </location>
</feature>
<feature type="transmembrane region" description="Helical" evidence="8">
    <location>
        <begin position="78"/>
        <end position="98"/>
    </location>
</feature>
<evidence type="ECO:0000256" key="3">
    <source>
        <dbReference type="ARBA" id="ARBA00022475"/>
    </source>
</evidence>
<dbReference type="InterPro" id="IPR000515">
    <property type="entry name" value="MetI-like"/>
</dbReference>
<evidence type="ECO:0000256" key="4">
    <source>
        <dbReference type="ARBA" id="ARBA00022519"/>
    </source>
</evidence>
<feature type="domain" description="ABC transmembrane type-1" evidence="9">
    <location>
        <begin position="73"/>
        <end position="261"/>
    </location>
</feature>
<comment type="caution">
    <text evidence="10">The sequence shown here is derived from an EMBL/GenBank/DDBJ whole genome shotgun (WGS) entry which is preliminary data.</text>
</comment>
<dbReference type="PROSITE" id="PS50928">
    <property type="entry name" value="ABC_TM1"/>
    <property type="match status" value="1"/>
</dbReference>
<evidence type="ECO:0000256" key="6">
    <source>
        <dbReference type="ARBA" id="ARBA00022989"/>
    </source>
</evidence>
<keyword evidence="6 8" id="KW-1133">Transmembrane helix</keyword>
<feature type="transmembrane region" description="Helical" evidence="8">
    <location>
        <begin position="17"/>
        <end position="42"/>
    </location>
</feature>
<evidence type="ECO:0000313" key="10">
    <source>
        <dbReference type="EMBL" id="MDY0870731.1"/>
    </source>
</evidence>
<feature type="transmembrane region" description="Helical" evidence="8">
    <location>
        <begin position="239"/>
        <end position="264"/>
    </location>
</feature>
<evidence type="ECO:0000256" key="8">
    <source>
        <dbReference type="RuleBase" id="RU363032"/>
    </source>
</evidence>
<feature type="transmembrane region" description="Helical" evidence="8">
    <location>
        <begin position="110"/>
        <end position="132"/>
    </location>
</feature>
<dbReference type="Pfam" id="PF00528">
    <property type="entry name" value="BPD_transp_1"/>
    <property type="match status" value="1"/>
</dbReference>
<keyword evidence="5 8" id="KW-0812">Transmembrane</keyword>
<comment type="similarity">
    <text evidence="8">Belongs to the binding-protein-dependent transport system permease family.</text>
</comment>
<name>A0ABU5DTT8_9PROT</name>
<proteinExistence type="inferred from homology"/>
<keyword evidence="4" id="KW-0997">Cell inner membrane</keyword>
<evidence type="ECO:0000256" key="2">
    <source>
        <dbReference type="ARBA" id="ARBA00022448"/>
    </source>
</evidence>
<dbReference type="EMBL" id="JAXCLX010000001">
    <property type="protein sequence ID" value="MDY0870731.1"/>
    <property type="molecule type" value="Genomic_DNA"/>
</dbReference>
<feature type="transmembrane region" description="Helical" evidence="8">
    <location>
        <begin position="193"/>
        <end position="219"/>
    </location>
</feature>
<sequence>MLGLPHYASPVERVWRAALIVICALTLLFLIAPIIVIMPLSFNSEPYFTYPMPGLSMKWYADFFQDPRWLNALKVSTIVGLCSTTLSMTLGTLAALGLSRANFPYRAGVMALLISPMIVPVVITAVGMYFFFADLGINNTYFGIILAHTALATPFVVITVTATLTGFDQSLMRAGASLGASPMTVFRKVTFPLILPGMISGALFAFVTSFDEVVVVLFIASPDQRTLPKQMFSGIREQISPTITAAATMLVIAAAVMLVTVELLRRRSERLRGVRS</sequence>
<keyword evidence="11" id="KW-1185">Reference proteome</keyword>
<dbReference type="InterPro" id="IPR035906">
    <property type="entry name" value="MetI-like_sf"/>
</dbReference>
<keyword evidence="2 8" id="KW-0813">Transport</keyword>